<dbReference type="SMART" id="SM00429">
    <property type="entry name" value="IPT"/>
    <property type="match status" value="1"/>
</dbReference>
<comment type="caution">
    <text evidence="3">The sequence shown here is derived from an EMBL/GenBank/DDBJ whole genome shotgun (WGS) entry which is preliminary data.</text>
</comment>
<feature type="compositionally biased region" description="Polar residues" evidence="1">
    <location>
        <begin position="276"/>
        <end position="302"/>
    </location>
</feature>
<feature type="compositionally biased region" description="Polar residues" evidence="1">
    <location>
        <begin position="618"/>
        <end position="627"/>
    </location>
</feature>
<dbReference type="Pfam" id="PF01833">
    <property type="entry name" value="TIG"/>
    <property type="match status" value="1"/>
</dbReference>
<dbReference type="AlphaFoldDB" id="A0A9P5SRV1"/>
<dbReference type="SUPFAM" id="SSF48403">
    <property type="entry name" value="Ankyrin repeat"/>
    <property type="match status" value="1"/>
</dbReference>
<evidence type="ECO:0000259" key="2">
    <source>
        <dbReference type="SMART" id="SM00429"/>
    </source>
</evidence>
<sequence>MDELSPNGGLIPTPVVEEVRTGQQFLIRLQLSKSGVLPTPTFSSHKFPTMRIDRREAINTSGEPRADVEPLTLQIIVHLAKSGQIRKGACAKCCHKYGPSSPILVLLDPLSPSATDPTNFAHVDTSTGKVTILAKVICSSTDHSERGNKDRYKFEFRLKRTSSRLEEDDETLASCYTSPIMCSGHHKAKRAYPQQRPLKGVNPPSPKTRTIKRHKSSSNLSGSSNYHPMYSDQAPDELLRSDSISFGSNLSPMGYFEQVANPNPNDSPEHDHSHRYQQQRLSVSSETLTSNRQHLLSPSQGQVPRVMEVRPNHGPIRKTTDVVLRGLYFREGMVPYFGCFPAQDIVVETANLILCKAPESPLPGTVAITIYDSDGTSYADLGQFTYTDDSETELLILQLQLRMAHRALEYLHARATGQNGSATDILREIPDMGSSPGSGGGAMDYDAMSMTEASDRLLTGEEVEEGILRTLDQLPLEMDISLQIDQQGSLLHLSILMGYDTLAKRLIAEGCDIEALDAWSMTPLMYAVVKGNEAIVRDLVLAGATSSGARTTQEFFACLPRATTPTPAVLAYLSLSCTRFSNITRTLVADASGLPNMVEVQYEDDEGETSNQEDQESETQASESPLQPTLLAPSAKIPSDTTAPVAGEELMTRITENIAGVYLNQDMPPLGKQDLPPMQSTRSDGSVEINTKVLKGVDIARKFGGVAAAEHEATENERPHVAQLRQESGYQSGVYAAVQDRLNELQKADLPSKGVEMAVKFIKPPAPPTASATSANLFRTGDTFHVQVQLTMLPGSTESELPREYLGLQFPQELVKRASGMPPSLLNEMTYILKTSIELGGKASSSSSSEPSTHDDHHHKGDGIELDGACQACTKYLLQHKKLLPGQAAALANPASYPVLQFVIPGPAPTVSASTGEIVTPVNNVMEVRDGLCDLRARVNCSSLHHLMQREKAKRMELLRQQKELGGSISSGSAPGSLSKGKTALDMSDLEDPGFVFSFELVHPTLHSVVARAQVGPLNFQSYSLKK</sequence>
<dbReference type="CDD" id="cd00102">
    <property type="entry name" value="IPT"/>
    <property type="match status" value="1"/>
</dbReference>
<proteinExistence type="predicted"/>
<dbReference type="InterPro" id="IPR002909">
    <property type="entry name" value="IPT_dom"/>
</dbReference>
<dbReference type="InterPro" id="IPR036770">
    <property type="entry name" value="Ankyrin_rpt-contain_sf"/>
</dbReference>
<dbReference type="Gene3D" id="1.25.40.20">
    <property type="entry name" value="Ankyrin repeat-containing domain"/>
    <property type="match status" value="1"/>
</dbReference>
<evidence type="ECO:0000256" key="1">
    <source>
        <dbReference type="SAM" id="MobiDB-lite"/>
    </source>
</evidence>
<feature type="region of interest" description="Disordered" evidence="1">
    <location>
        <begin position="603"/>
        <end position="641"/>
    </location>
</feature>
<keyword evidence="4" id="KW-1185">Reference proteome</keyword>
<feature type="compositionally biased region" description="Basic and acidic residues" evidence="1">
    <location>
        <begin position="852"/>
        <end position="862"/>
    </location>
</feature>
<evidence type="ECO:0000313" key="3">
    <source>
        <dbReference type="EMBL" id="KAF9336467.1"/>
    </source>
</evidence>
<dbReference type="SUPFAM" id="SSF81296">
    <property type="entry name" value="E set domains"/>
    <property type="match status" value="1"/>
</dbReference>
<protein>
    <submittedName>
        <fullName evidence="3">SPT3 Dosage dependent suppressor of Ty-induced promoter mutations-like protein</fullName>
    </submittedName>
</protein>
<evidence type="ECO:0000313" key="4">
    <source>
        <dbReference type="Proteomes" id="UP000696485"/>
    </source>
</evidence>
<feature type="region of interest" description="Disordered" evidence="1">
    <location>
        <begin position="842"/>
        <end position="862"/>
    </location>
</feature>
<feature type="region of interest" description="Disordered" evidence="1">
    <location>
        <begin position="255"/>
        <end position="302"/>
    </location>
</feature>
<dbReference type="Gene3D" id="2.60.40.10">
    <property type="entry name" value="Immunoglobulins"/>
    <property type="match status" value="1"/>
</dbReference>
<organism evidence="3 4">
    <name type="scientific">Podila minutissima</name>
    <dbReference type="NCBI Taxonomy" id="64525"/>
    <lineage>
        <taxon>Eukaryota</taxon>
        <taxon>Fungi</taxon>
        <taxon>Fungi incertae sedis</taxon>
        <taxon>Mucoromycota</taxon>
        <taxon>Mortierellomycotina</taxon>
        <taxon>Mortierellomycetes</taxon>
        <taxon>Mortierellales</taxon>
        <taxon>Mortierellaceae</taxon>
        <taxon>Podila</taxon>
    </lineage>
</organism>
<accession>A0A9P5SRV1</accession>
<reference evidence="3" key="1">
    <citation type="journal article" date="2020" name="Fungal Divers.">
        <title>Resolving the Mortierellaceae phylogeny through synthesis of multi-gene phylogenetics and phylogenomics.</title>
        <authorList>
            <person name="Vandepol N."/>
            <person name="Liber J."/>
            <person name="Desiro A."/>
            <person name="Na H."/>
            <person name="Kennedy M."/>
            <person name="Barry K."/>
            <person name="Grigoriev I.V."/>
            <person name="Miller A.N."/>
            <person name="O'Donnell K."/>
            <person name="Stajich J.E."/>
            <person name="Bonito G."/>
        </authorList>
    </citation>
    <scope>NUCLEOTIDE SEQUENCE</scope>
    <source>
        <strain evidence="3">NVP1</strain>
    </source>
</reference>
<dbReference type="InterPro" id="IPR013783">
    <property type="entry name" value="Ig-like_fold"/>
</dbReference>
<feature type="region of interest" description="Disordered" evidence="1">
    <location>
        <begin position="186"/>
        <end position="233"/>
    </location>
</feature>
<gene>
    <name evidence="3" type="primary">SPT23_5</name>
    <name evidence="3" type="ORF">BG006_008594</name>
</gene>
<feature type="compositionally biased region" description="Acidic residues" evidence="1">
    <location>
        <begin position="603"/>
        <end position="617"/>
    </location>
</feature>
<dbReference type="Proteomes" id="UP000696485">
    <property type="component" value="Unassembled WGS sequence"/>
</dbReference>
<dbReference type="InterPro" id="IPR014756">
    <property type="entry name" value="Ig_E-set"/>
</dbReference>
<name>A0A9P5SRV1_9FUNG</name>
<feature type="domain" description="IPT/TIG" evidence="2">
    <location>
        <begin position="303"/>
        <end position="387"/>
    </location>
</feature>
<dbReference type="EMBL" id="JAAAUY010000059">
    <property type="protein sequence ID" value="KAF9336467.1"/>
    <property type="molecule type" value="Genomic_DNA"/>
</dbReference>